<dbReference type="InterPro" id="IPR036583">
    <property type="entry name" value="23S_rRNA_IVS_sf"/>
</dbReference>
<dbReference type="Proteomes" id="UP000179324">
    <property type="component" value="Unassembled WGS sequence"/>
</dbReference>
<organism evidence="1 2">
    <name type="scientific">Candidatus Jorgensenbacteria bacterium GWC1_48_12</name>
    <dbReference type="NCBI Taxonomy" id="1798469"/>
    <lineage>
        <taxon>Bacteria</taxon>
        <taxon>Candidatus Joergenseniibacteriota</taxon>
    </lineage>
</organism>
<sequence>MKDFRNLIVWQKSLGLVVFVYEITKNFPQEERYGLANQMRRAAVSIPSNIAEGHMRTTNKDFRQFLSVARGSCAELETQCVIAYKLGYINDEIYKSLVSKIEEIAKMLSSFFKTLSQ</sequence>
<dbReference type="PANTHER" id="PTHR38471:SF2">
    <property type="entry name" value="FOUR HELIX BUNDLE PROTEIN"/>
    <property type="match status" value="1"/>
</dbReference>
<dbReference type="PANTHER" id="PTHR38471">
    <property type="entry name" value="FOUR HELIX BUNDLE PROTEIN"/>
    <property type="match status" value="1"/>
</dbReference>
<dbReference type="NCBIfam" id="TIGR02436">
    <property type="entry name" value="four helix bundle protein"/>
    <property type="match status" value="1"/>
</dbReference>
<dbReference type="NCBIfam" id="NF008911">
    <property type="entry name" value="PRK12275.1-2"/>
    <property type="match status" value="1"/>
</dbReference>
<dbReference type="CDD" id="cd16377">
    <property type="entry name" value="23S_rRNA_IVP_like"/>
    <property type="match status" value="1"/>
</dbReference>
<evidence type="ECO:0000313" key="1">
    <source>
        <dbReference type="EMBL" id="OGG37970.1"/>
    </source>
</evidence>
<accession>A0A1F6BM42</accession>
<gene>
    <name evidence="1" type="ORF">A2127_02335</name>
</gene>
<comment type="caution">
    <text evidence="1">The sequence shown here is derived from an EMBL/GenBank/DDBJ whole genome shotgun (WGS) entry which is preliminary data.</text>
</comment>
<dbReference type="Pfam" id="PF05635">
    <property type="entry name" value="23S_rRNA_IVP"/>
    <property type="match status" value="1"/>
</dbReference>
<dbReference type="AlphaFoldDB" id="A0A1F6BM42"/>
<dbReference type="InterPro" id="IPR012657">
    <property type="entry name" value="23S_rRNA-intervening_sequence"/>
</dbReference>
<name>A0A1F6BM42_9BACT</name>
<reference evidence="1 2" key="1">
    <citation type="journal article" date="2016" name="Nat. Commun.">
        <title>Thousands of microbial genomes shed light on interconnected biogeochemical processes in an aquifer system.</title>
        <authorList>
            <person name="Anantharaman K."/>
            <person name="Brown C.T."/>
            <person name="Hug L.A."/>
            <person name="Sharon I."/>
            <person name="Castelle C.J."/>
            <person name="Probst A.J."/>
            <person name="Thomas B.C."/>
            <person name="Singh A."/>
            <person name="Wilkins M.J."/>
            <person name="Karaoz U."/>
            <person name="Brodie E.L."/>
            <person name="Williams K.H."/>
            <person name="Hubbard S.S."/>
            <person name="Banfield J.F."/>
        </authorList>
    </citation>
    <scope>NUCLEOTIDE SEQUENCE [LARGE SCALE GENOMIC DNA]</scope>
</reference>
<dbReference type="SUPFAM" id="SSF158446">
    <property type="entry name" value="IVS-encoded protein-like"/>
    <property type="match status" value="1"/>
</dbReference>
<proteinExistence type="predicted"/>
<dbReference type="EMBL" id="MFKI01000040">
    <property type="protein sequence ID" value="OGG37970.1"/>
    <property type="molecule type" value="Genomic_DNA"/>
</dbReference>
<evidence type="ECO:0000313" key="2">
    <source>
        <dbReference type="Proteomes" id="UP000179324"/>
    </source>
</evidence>
<dbReference type="Gene3D" id="1.20.1440.60">
    <property type="entry name" value="23S rRNA-intervening sequence"/>
    <property type="match status" value="1"/>
</dbReference>
<protein>
    <submittedName>
        <fullName evidence="1">Four helix bundle protein</fullName>
    </submittedName>
</protein>